<dbReference type="GO" id="GO:0005634">
    <property type="term" value="C:nucleus"/>
    <property type="evidence" value="ECO:0007669"/>
    <property type="project" value="UniProtKB-SubCell"/>
</dbReference>
<sequence>MHQDPFNNNNSIWLPNGSGSLSNGEMRYDNSNRIDQKRGHHWFMDTSEQELFSNKKQAIESNNKTSGPALMGGSLSHGGSSSQSEGQRVEGQRVDQLYGRMPVQSPIVSAPVNTVSEYQFQNNPSICLTKSHNIAEDPLSLNRGPRKVIVNEVTASENRLPQLASNNNTFFSEQKNKVTSSCFPRVTNSLFPGLYNYTLDGNKFSGGQASDKTGGNFMHINNYYNGINNNMLSIGQTSNRGNSNINSDLDHYRKENGNFMSTGPNYNKGHDNNNYFPFNSFCNKVNETFMPAYNKGDTQQDANVLVPYTEEDPSVSLVVENSKKGGENTNTISFGNLEQRDLISSYNVVPVASGQNDSSAVQRSANVVPAATSKADGEKKIKEPKSKKASTNNFPSNVKSLLSTGIFDGVPVKYKNLRGVVKGTGYLCSCKDCNLSKIANAYEFECHANCKTKHPNNHIYFENGKTIYAVVQELKSTPQEMLFEVIQNVTGSAINQKNFITWKGSFKAATRELQRIYGKDDIAVAS</sequence>
<dbReference type="Proteomes" id="UP001632038">
    <property type="component" value="Unassembled WGS sequence"/>
</dbReference>
<comment type="caution">
    <text evidence="5">The sequence shown here is derived from an EMBL/GenBank/DDBJ whole genome shotgun (WGS) entry which is preliminary data.</text>
</comment>
<feature type="compositionally biased region" description="Polar residues" evidence="3">
    <location>
        <begin position="354"/>
        <end position="365"/>
    </location>
</feature>
<feature type="compositionally biased region" description="Polar residues" evidence="3">
    <location>
        <begin position="1"/>
        <end position="25"/>
    </location>
</feature>
<evidence type="ECO:0000256" key="3">
    <source>
        <dbReference type="SAM" id="MobiDB-lite"/>
    </source>
</evidence>
<gene>
    <name evidence="5" type="ORF">CASFOL_010866</name>
</gene>
<dbReference type="AlphaFoldDB" id="A0ABD3DY00"/>
<feature type="domain" description="Tify" evidence="4">
    <location>
        <begin position="419"/>
        <end position="473"/>
    </location>
</feature>
<proteinExistence type="predicted"/>
<dbReference type="InterPro" id="IPR032308">
    <property type="entry name" value="TDBD"/>
</dbReference>
<feature type="region of interest" description="Disordered" evidence="3">
    <location>
        <begin position="1"/>
        <end position="31"/>
    </location>
</feature>
<feature type="region of interest" description="Disordered" evidence="3">
    <location>
        <begin position="354"/>
        <end position="392"/>
    </location>
</feature>
<reference evidence="6" key="1">
    <citation type="journal article" date="2024" name="IScience">
        <title>Strigolactones Initiate the Formation of Haustorium-like Structures in Castilleja.</title>
        <authorList>
            <person name="Buerger M."/>
            <person name="Peterson D."/>
            <person name="Chory J."/>
        </authorList>
    </citation>
    <scope>NUCLEOTIDE SEQUENCE [LARGE SCALE GENOMIC DNA]</scope>
</reference>
<feature type="region of interest" description="Disordered" evidence="3">
    <location>
        <begin position="62"/>
        <end position="89"/>
    </location>
</feature>
<evidence type="ECO:0000313" key="6">
    <source>
        <dbReference type="Proteomes" id="UP001632038"/>
    </source>
</evidence>
<dbReference type="PANTHER" id="PTHR47025:SF9">
    <property type="entry name" value="PROTEIN, PUTATIVE-RELATED"/>
    <property type="match status" value="1"/>
</dbReference>
<evidence type="ECO:0000256" key="1">
    <source>
        <dbReference type="ARBA" id="ARBA00004123"/>
    </source>
</evidence>
<keyword evidence="6" id="KW-1185">Reference proteome</keyword>
<accession>A0ABD3DY00</accession>
<evidence type="ECO:0000259" key="4">
    <source>
        <dbReference type="Pfam" id="PF16135"/>
    </source>
</evidence>
<comment type="subcellular location">
    <subcellularLocation>
        <location evidence="1">Nucleus</location>
    </subcellularLocation>
</comment>
<dbReference type="PANTHER" id="PTHR47025">
    <property type="entry name" value="AUTOIMMUNE REGULATOR"/>
    <property type="match status" value="1"/>
</dbReference>
<evidence type="ECO:0000256" key="2">
    <source>
        <dbReference type="ARBA" id="ARBA00023242"/>
    </source>
</evidence>
<organism evidence="5 6">
    <name type="scientific">Castilleja foliolosa</name>
    <dbReference type="NCBI Taxonomy" id="1961234"/>
    <lineage>
        <taxon>Eukaryota</taxon>
        <taxon>Viridiplantae</taxon>
        <taxon>Streptophyta</taxon>
        <taxon>Embryophyta</taxon>
        <taxon>Tracheophyta</taxon>
        <taxon>Spermatophyta</taxon>
        <taxon>Magnoliopsida</taxon>
        <taxon>eudicotyledons</taxon>
        <taxon>Gunneridae</taxon>
        <taxon>Pentapetalae</taxon>
        <taxon>asterids</taxon>
        <taxon>lamiids</taxon>
        <taxon>Lamiales</taxon>
        <taxon>Orobanchaceae</taxon>
        <taxon>Pedicularideae</taxon>
        <taxon>Castillejinae</taxon>
        <taxon>Castilleja</taxon>
    </lineage>
</organism>
<protein>
    <recommendedName>
        <fullName evidence="4">Tify domain-containing protein</fullName>
    </recommendedName>
</protein>
<dbReference type="EMBL" id="JAVIJP010000013">
    <property type="protein sequence ID" value="KAL3645686.1"/>
    <property type="molecule type" value="Genomic_DNA"/>
</dbReference>
<evidence type="ECO:0000313" key="5">
    <source>
        <dbReference type="EMBL" id="KAL3645686.1"/>
    </source>
</evidence>
<dbReference type="Pfam" id="PF16135">
    <property type="entry name" value="TDBD"/>
    <property type="match status" value="1"/>
</dbReference>
<feature type="compositionally biased region" description="Low complexity" evidence="3">
    <location>
        <begin position="72"/>
        <end position="86"/>
    </location>
</feature>
<keyword evidence="2" id="KW-0539">Nucleus</keyword>
<feature type="compositionally biased region" description="Basic and acidic residues" evidence="3">
    <location>
        <begin position="375"/>
        <end position="386"/>
    </location>
</feature>
<name>A0ABD3DY00_9LAMI</name>